<dbReference type="PRINTS" id="PR00038">
    <property type="entry name" value="HTHLUXR"/>
</dbReference>
<evidence type="ECO:0000256" key="5">
    <source>
        <dbReference type="ARBA" id="ARBA00023163"/>
    </source>
</evidence>
<dbReference type="SMART" id="SM00421">
    <property type="entry name" value="HTH_LUXR"/>
    <property type="match status" value="1"/>
</dbReference>
<dbReference type="AlphaFoldDB" id="A0A226C375"/>
<dbReference type="Pfam" id="PF00072">
    <property type="entry name" value="Response_reg"/>
    <property type="match status" value="1"/>
</dbReference>
<name>A0A226C375_9FIRM</name>
<evidence type="ECO:0000256" key="7">
    <source>
        <dbReference type="PROSITE-ProRule" id="PRU00169"/>
    </source>
</evidence>
<dbReference type="Gene3D" id="3.40.50.2300">
    <property type="match status" value="1"/>
</dbReference>
<dbReference type="PANTHER" id="PTHR43214">
    <property type="entry name" value="TWO-COMPONENT RESPONSE REGULATOR"/>
    <property type="match status" value="1"/>
</dbReference>
<organism evidence="10 11">
    <name type="scientific">Natranaerobius trueperi</name>
    <dbReference type="NCBI Taxonomy" id="759412"/>
    <lineage>
        <taxon>Bacteria</taxon>
        <taxon>Bacillati</taxon>
        <taxon>Bacillota</taxon>
        <taxon>Clostridia</taxon>
        <taxon>Natranaerobiales</taxon>
        <taxon>Natranaerobiaceae</taxon>
        <taxon>Natranaerobius</taxon>
    </lineage>
</organism>
<keyword evidence="11" id="KW-1185">Reference proteome</keyword>
<dbReference type="RefSeq" id="WP_089022333.1">
    <property type="nucleotide sequence ID" value="NZ_NIQC01000001.1"/>
</dbReference>
<dbReference type="GO" id="GO:0006355">
    <property type="term" value="P:regulation of DNA-templated transcription"/>
    <property type="evidence" value="ECO:0007669"/>
    <property type="project" value="InterPro"/>
</dbReference>
<sequence length="224" mass="25459">MSNNTIRILLADDHALFRQGLKKILELEDDMAVCGEAQNGEEVIDKVKLLTPTVVLMDINMPLLNGVEATREIKEIHPDIMIIALTIHEEEEYLFEIVKEGAAGFLLKDVETSTLVQAIREASKGNCFIQPTITRKLLNEFNRLSKQSAKVIKTDEIDLYELTIREKEILELMTQGFTNKEISKELYISEKTVKNHVSNILRKLEVSDRTQAVIFALKHGIVQL</sequence>
<dbReference type="SUPFAM" id="SSF46894">
    <property type="entry name" value="C-terminal effector domain of the bipartite response regulators"/>
    <property type="match status" value="1"/>
</dbReference>
<evidence type="ECO:0000256" key="4">
    <source>
        <dbReference type="ARBA" id="ARBA00023125"/>
    </source>
</evidence>
<dbReference type="SMART" id="SM00448">
    <property type="entry name" value="REC"/>
    <property type="match status" value="1"/>
</dbReference>
<dbReference type="InterPro" id="IPR016032">
    <property type="entry name" value="Sig_transdc_resp-reg_C-effctor"/>
</dbReference>
<accession>A0A226C375</accession>
<dbReference type="OrthoDB" id="9779069at2"/>
<keyword evidence="5" id="KW-0804">Transcription</keyword>
<dbReference type="InterPro" id="IPR039420">
    <property type="entry name" value="WalR-like"/>
</dbReference>
<comment type="caution">
    <text evidence="10">The sequence shown here is derived from an EMBL/GenBank/DDBJ whole genome shotgun (WGS) entry which is preliminary data.</text>
</comment>
<dbReference type="PROSITE" id="PS50110">
    <property type="entry name" value="RESPONSE_REGULATORY"/>
    <property type="match status" value="1"/>
</dbReference>
<dbReference type="InterPro" id="IPR011006">
    <property type="entry name" value="CheY-like_superfamily"/>
</dbReference>
<evidence type="ECO:0000256" key="3">
    <source>
        <dbReference type="ARBA" id="ARBA00023015"/>
    </source>
</evidence>
<feature type="modified residue" description="4-aspartylphosphate" evidence="7">
    <location>
        <position position="58"/>
    </location>
</feature>
<evidence type="ECO:0000256" key="2">
    <source>
        <dbReference type="ARBA" id="ARBA00022553"/>
    </source>
</evidence>
<protein>
    <recommendedName>
        <fullName evidence="1">Stage 0 sporulation protein A homolog</fullName>
    </recommendedName>
</protein>
<dbReference type="InterPro" id="IPR058245">
    <property type="entry name" value="NreC/VraR/RcsB-like_REC"/>
</dbReference>
<proteinExistence type="predicted"/>
<dbReference type="InterPro" id="IPR001789">
    <property type="entry name" value="Sig_transdc_resp-reg_receiver"/>
</dbReference>
<keyword evidence="3" id="KW-0805">Transcription regulation</keyword>
<keyword evidence="2 7" id="KW-0597">Phosphoprotein</keyword>
<dbReference type="InterPro" id="IPR000792">
    <property type="entry name" value="Tscrpt_reg_LuxR_C"/>
</dbReference>
<dbReference type="SUPFAM" id="SSF52172">
    <property type="entry name" value="CheY-like"/>
    <property type="match status" value="1"/>
</dbReference>
<evidence type="ECO:0000313" key="10">
    <source>
        <dbReference type="EMBL" id="OWZ84909.1"/>
    </source>
</evidence>
<dbReference type="Proteomes" id="UP000214588">
    <property type="component" value="Unassembled WGS sequence"/>
</dbReference>
<feature type="domain" description="HTH luxR-type" evidence="8">
    <location>
        <begin position="155"/>
        <end position="220"/>
    </location>
</feature>
<evidence type="ECO:0000259" key="9">
    <source>
        <dbReference type="PROSITE" id="PS50110"/>
    </source>
</evidence>
<dbReference type="Pfam" id="PF00196">
    <property type="entry name" value="GerE"/>
    <property type="match status" value="1"/>
</dbReference>
<dbReference type="GO" id="GO:0000160">
    <property type="term" value="P:phosphorelay signal transduction system"/>
    <property type="evidence" value="ECO:0007669"/>
    <property type="project" value="InterPro"/>
</dbReference>
<dbReference type="EMBL" id="NIQC01000001">
    <property type="protein sequence ID" value="OWZ84909.1"/>
    <property type="molecule type" value="Genomic_DNA"/>
</dbReference>
<dbReference type="PROSITE" id="PS00622">
    <property type="entry name" value="HTH_LUXR_1"/>
    <property type="match status" value="1"/>
</dbReference>
<evidence type="ECO:0000256" key="6">
    <source>
        <dbReference type="ARBA" id="ARBA00024867"/>
    </source>
</evidence>
<reference evidence="10 11" key="1">
    <citation type="submission" date="2017-06" db="EMBL/GenBank/DDBJ databases">
        <title>Draft Genome Sequence of Natranaerobius trueperi halophilic, alkalithermophilic bacteria from soda lakes.</title>
        <authorList>
            <person name="Zhao B."/>
        </authorList>
    </citation>
    <scope>NUCLEOTIDE SEQUENCE [LARGE SCALE GENOMIC DNA]</scope>
    <source>
        <strain evidence="10 11">DSM 18760</strain>
    </source>
</reference>
<gene>
    <name evidence="10" type="ORF">CDO51_00450</name>
</gene>
<keyword evidence="4 10" id="KW-0238">DNA-binding</keyword>
<dbReference type="GO" id="GO:0003677">
    <property type="term" value="F:DNA binding"/>
    <property type="evidence" value="ECO:0007669"/>
    <property type="project" value="UniProtKB-KW"/>
</dbReference>
<comment type="function">
    <text evidence="6">May play the central regulatory role in sporulation. It may be an element of the effector pathway responsible for the activation of sporulation genes in response to nutritional stress. Spo0A may act in concert with spo0H (a sigma factor) to control the expression of some genes that are critical to the sporulation process.</text>
</comment>
<dbReference type="CDD" id="cd06170">
    <property type="entry name" value="LuxR_C_like"/>
    <property type="match status" value="1"/>
</dbReference>
<evidence type="ECO:0000313" key="11">
    <source>
        <dbReference type="Proteomes" id="UP000214588"/>
    </source>
</evidence>
<feature type="domain" description="Response regulatory" evidence="9">
    <location>
        <begin position="7"/>
        <end position="123"/>
    </location>
</feature>
<evidence type="ECO:0000259" key="8">
    <source>
        <dbReference type="PROSITE" id="PS50043"/>
    </source>
</evidence>
<evidence type="ECO:0000256" key="1">
    <source>
        <dbReference type="ARBA" id="ARBA00018672"/>
    </source>
</evidence>
<dbReference type="CDD" id="cd17535">
    <property type="entry name" value="REC_NarL-like"/>
    <property type="match status" value="1"/>
</dbReference>
<dbReference type="PANTHER" id="PTHR43214:SF39">
    <property type="entry name" value="TRANSCRIPTIONAL REGULATORY PROTEIN DEGU"/>
    <property type="match status" value="1"/>
</dbReference>
<dbReference type="PROSITE" id="PS50043">
    <property type="entry name" value="HTH_LUXR_2"/>
    <property type="match status" value="1"/>
</dbReference>